<keyword evidence="1" id="KW-0812">Transmembrane</keyword>
<dbReference type="InterPro" id="IPR002823">
    <property type="entry name" value="DUF112_TM"/>
</dbReference>
<feature type="transmembrane region" description="Helical" evidence="1">
    <location>
        <begin position="362"/>
        <end position="380"/>
    </location>
</feature>
<feature type="transmembrane region" description="Helical" evidence="1">
    <location>
        <begin position="387"/>
        <end position="412"/>
    </location>
</feature>
<feature type="domain" description="DUF112" evidence="2">
    <location>
        <begin position="25"/>
        <end position="446"/>
    </location>
</feature>
<dbReference type="PANTHER" id="PTHR35342:SF5">
    <property type="entry name" value="TRICARBOXYLIC TRANSPORT PROTEIN"/>
    <property type="match status" value="1"/>
</dbReference>
<protein>
    <submittedName>
        <fullName evidence="3">Uncharacterized 52.8 kDa protein in TAR-I ttuC' 3'region</fullName>
    </submittedName>
</protein>
<reference evidence="3 4" key="1">
    <citation type="submission" date="2016-01" db="EMBL/GenBank/DDBJ databases">
        <authorList>
            <person name="Oliw E.H."/>
        </authorList>
    </citation>
    <scope>NUCLEOTIDE SEQUENCE [LARGE SCALE GENOMIC DNA]</scope>
    <source>
        <strain evidence="3 4">Zutra 3-1</strain>
    </source>
</reference>
<sequence>MERLMLDSFSQLFMGLGIALEPANLAVALIGAVLGTAVGVLPGLGPSATVSLLLPVTAMLDQTSAIILLSGIYYGSQYGGSITSVLMRVPGEAASLTTCFDGYPMARQGRAGAALGISAFGSFIAGISATLAIAIVGPAFTSVALAFGPVEKTSIILLGLVLAASIGEGPRIRAWAMVALGLLLSTVGVDLISGEERFTFEISYLRDGFNIAVLAMGLFGVSEMLMMIERKNSTEAEPTPSYRLRDLLPTGSDWKDSGGPIARGTVLGFFLGLLPGGGALVAGFASYLLEKKLSRTPERFGKGAIEGVAGPESANNAAAQASFIPMLCLGIPANAVIGIIMGALLMQNVVPGPQILTEHPQLFWGIVASMLVGNAMLIVLNVPLIRVFVLLLKIPQTLMAPLIVLFCVIGAFSMSNSMFDVGVVIGCGFIAYGLRKAGFDLAPLLLAFLLGSLLEENFRQSLILGLGNPLVFIESPISFAVIVFTIGVLIAPVVKGLRTRLIRSPC</sequence>
<evidence type="ECO:0000313" key="3">
    <source>
        <dbReference type="EMBL" id="CUX47899.1"/>
    </source>
</evidence>
<feature type="transmembrane region" description="Helical" evidence="1">
    <location>
        <begin position="52"/>
        <end position="74"/>
    </location>
</feature>
<keyword evidence="1" id="KW-1133">Transmembrane helix</keyword>
<feature type="transmembrane region" description="Helical" evidence="1">
    <location>
        <begin position="266"/>
        <end position="289"/>
    </location>
</feature>
<feature type="transmembrane region" description="Helical" evidence="1">
    <location>
        <begin position="470"/>
        <end position="494"/>
    </location>
</feature>
<dbReference type="EMBL" id="FBWG01000031">
    <property type="protein sequence ID" value="CUX47899.1"/>
    <property type="molecule type" value="Genomic_DNA"/>
</dbReference>
<gene>
    <name evidence="3" type="ORF">AGR7C_Lc130018</name>
</gene>
<evidence type="ECO:0000313" key="4">
    <source>
        <dbReference type="Proteomes" id="UP000191987"/>
    </source>
</evidence>
<proteinExistence type="predicted"/>
<dbReference type="Pfam" id="PF01970">
    <property type="entry name" value="TctA"/>
    <property type="match status" value="1"/>
</dbReference>
<dbReference type="AlphaFoldDB" id="A0A1S7R826"/>
<organism evidence="3 4">
    <name type="scientific">Agrobacterium deltaense Zutra 3/1</name>
    <dbReference type="NCBI Taxonomy" id="1183427"/>
    <lineage>
        <taxon>Bacteria</taxon>
        <taxon>Pseudomonadati</taxon>
        <taxon>Pseudomonadota</taxon>
        <taxon>Alphaproteobacteria</taxon>
        <taxon>Hyphomicrobiales</taxon>
        <taxon>Rhizobiaceae</taxon>
        <taxon>Rhizobium/Agrobacterium group</taxon>
        <taxon>Agrobacterium</taxon>
    </lineage>
</organism>
<feature type="transmembrane region" description="Helical" evidence="1">
    <location>
        <begin position="143"/>
        <end position="166"/>
    </location>
</feature>
<feature type="transmembrane region" description="Helical" evidence="1">
    <location>
        <begin position="12"/>
        <end position="40"/>
    </location>
</feature>
<name>A0A1S7R826_9HYPH</name>
<feature type="transmembrane region" description="Helical" evidence="1">
    <location>
        <begin position="113"/>
        <end position="136"/>
    </location>
</feature>
<feature type="transmembrane region" description="Helical" evidence="1">
    <location>
        <begin position="204"/>
        <end position="228"/>
    </location>
</feature>
<accession>A0A1S7R826</accession>
<keyword evidence="1" id="KW-0472">Membrane</keyword>
<evidence type="ECO:0000259" key="2">
    <source>
        <dbReference type="Pfam" id="PF01970"/>
    </source>
</evidence>
<feature type="transmembrane region" description="Helical" evidence="1">
    <location>
        <begin position="323"/>
        <end position="350"/>
    </location>
</feature>
<dbReference type="PANTHER" id="PTHR35342">
    <property type="entry name" value="TRICARBOXYLIC TRANSPORT PROTEIN"/>
    <property type="match status" value="1"/>
</dbReference>
<evidence type="ECO:0000256" key="1">
    <source>
        <dbReference type="SAM" id="Phobius"/>
    </source>
</evidence>
<dbReference type="Proteomes" id="UP000191987">
    <property type="component" value="Unassembled WGS sequence"/>
</dbReference>